<accession>A0A2N8ZEH7</accession>
<evidence type="ECO:0000313" key="1">
    <source>
        <dbReference type="EMBL" id="SON50324.1"/>
    </source>
</evidence>
<proteinExistence type="predicted"/>
<evidence type="ECO:0000313" key="2">
    <source>
        <dbReference type="Proteomes" id="UP000235828"/>
    </source>
</evidence>
<reference evidence="1 2" key="1">
    <citation type="submission" date="2017-10" db="EMBL/GenBank/DDBJ databases">
        <authorList>
            <person name="Banno H."/>
            <person name="Chua N.-H."/>
        </authorList>
    </citation>
    <scope>NUCLEOTIDE SEQUENCE [LARGE SCALE GENOMIC DNA]</scope>
    <source>
        <strain evidence="1">Vibrio tapetis CECT4600</strain>
    </source>
</reference>
<dbReference type="EMBL" id="LT960611">
    <property type="protein sequence ID" value="SON50324.1"/>
    <property type="molecule type" value="Genomic_DNA"/>
</dbReference>
<gene>
    <name evidence="1" type="ORF">VTAP4600_A2345</name>
</gene>
<keyword evidence="2" id="KW-1185">Reference proteome</keyword>
<sequence>MLEKTVLGSGALYTIKEGFVASEKWKNSHRILGVGRWALGVGRWALGVGR</sequence>
<name>A0A2N8ZEH7_9VIBR</name>
<dbReference type="KEGG" id="vta:A2345"/>
<dbReference type="Proteomes" id="UP000235828">
    <property type="component" value="Chromosome A"/>
</dbReference>
<dbReference type="RefSeq" id="WP_172443039.1">
    <property type="nucleotide sequence ID" value="NZ_LT960611.1"/>
</dbReference>
<protein>
    <submittedName>
        <fullName evidence="1">Uncharacterized protein</fullName>
    </submittedName>
</protein>
<dbReference type="AlphaFoldDB" id="A0A2N8ZEH7"/>
<organism evidence="1 2">
    <name type="scientific">Vibrio tapetis subsp. tapetis</name>
    <dbReference type="NCBI Taxonomy" id="1671868"/>
    <lineage>
        <taxon>Bacteria</taxon>
        <taxon>Pseudomonadati</taxon>
        <taxon>Pseudomonadota</taxon>
        <taxon>Gammaproteobacteria</taxon>
        <taxon>Vibrionales</taxon>
        <taxon>Vibrionaceae</taxon>
        <taxon>Vibrio</taxon>
    </lineage>
</organism>